<proteinExistence type="predicted"/>
<dbReference type="Gene3D" id="3.40.50.720">
    <property type="entry name" value="NAD(P)-binding Rossmann-like Domain"/>
    <property type="match status" value="1"/>
</dbReference>
<accession>A0ABQ0I345</accession>
<organism evidence="1 2">
    <name type="scientific">Paraglaciecola agarilytica NO2</name>
    <dbReference type="NCBI Taxonomy" id="1125747"/>
    <lineage>
        <taxon>Bacteria</taxon>
        <taxon>Pseudomonadati</taxon>
        <taxon>Pseudomonadota</taxon>
        <taxon>Gammaproteobacteria</taxon>
        <taxon>Alteromonadales</taxon>
        <taxon>Alteromonadaceae</taxon>
        <taxon>Paraglaciecola</taxon>
    </lineage>
</organism>
<keyword evidence="2" id="KW-1185">Reference proteome</keyword>
<dbReference type="EMBL" id="BAEK01000017">
    <property type="protein sequence ID" value="GAC03754.1"/>
    <property type="molecule type" value="Genomic_DNA"/>
</dbReference>
<dbReference type="RefSeq" id="WP_008302612.1">
    <property type="nucleotide sequence ID" value="NZ_BAEK01000017.1"/>
</dbReference>
<dbReference type="InterPro" id="IPR045010">
    <property type="entry name" value="MDR_fam"/>
</dbReference>
<evidence type="ECO:0000313" key="2">
    <source>
        <dbReference type="Proteomes" id="UP000008372"/>
    </source>
</evidence>
<protein>
    <submittedName>
        <fullName evidence="1">Uncharacterized protein</fullName>
    </submittedName>
</protein>
<gene>
    <name evidence="1" type="ORF">GAGA_0891</name>
</gene>
<sequence>MLDSLLPYIVLNGRIAVFGQISQYGDGGAYEFSNLGYFLMRRLTMRGYVIPDFTNQYEKIDAALNDLSQQQLLKDNLHILQWLATASECLGMLLRGANEGKL</sequence>
<dbReference type="PANTHER" id="PTHR43205:SF7">
    <property type="entry name" value="PROSTAGLANDIN REDUCTASE 1"/>
    <property type="match status" value="1"/>
</dbReference>
<evidence type="ECO:0000313" key="1">
    <source>
        <dbReference type="EMBL" id="GAC03754.1"/>
    </source>
</evidence>
<comment type="caution">
    <text evidence="1">The sequence shown here is derived from an EMBL/GenBank/DDBJ whole genome shotgun (WGS) entry which is preliminary data.</text>
</comment>
<dbReference type="Gene3D" id="3.90.180.10">
    <property type="entry name" value="Medium-chain alcohol dehydrogenases, catalytic domain"/>
    <property type="match status" value="1"/>
</dbReference>
<reference evidence="1 2" key="1">
    <citation type="journal article" date="2014" name="Environ. Microbiol.">
        <title>Comparative genomics of the marine bacterial genus Glaciecola reveals the high degree of genomic diversity and genomic characteristic for cold adaptation.</title>
        <authorList>
            <person name="Qin Q.L."/>
            <person name="Xie B.B."/>
            <person name="Yu Y."/>
            <person name="Shu Y.L."/>
            <person name="Rong J.C."/>
            <person name="Zhang Y.J."/>
            <person name="Zhao D.L."/>
            <person name="Chen X.L."/>
            <person name="Zhang X.Y."/>
            <person name="Chen B."/>
            <person name="Zhou B.C."/>
            <person name="Zhang Y.Z."/>
        </authorList>
    </citation>
    <scope>NUCLEOTIDE SEQUENCE [LARGE SCALE GENOMIC DNA]</scope>
    <source>
        <strain evidence="1 2">NO2</strain>
    </source>
</reference>
<dbReference type="PANTHER" id="PTHR43205">
    <property type="entry name" value="PROSTAGLANDIN REDUCTASE"/>
    <property type="match status" value="1"/>
</dbReference>
<dbReference type="Proteomes" id="UP000008372">
    <property type="component" value="Unassembled WGS sequence"/>
</dbReference>
<name>A0ABQ0I345_9ALTE</name>